<protein>
    <submittedName>
        <fullName evidence="2">Uncharacterized protein</fullName>
    </submittedName>
</protein>
<sequence length="59" mass="6116">MQLGGLQRPGSCRGLRPAQQTRPLRPLQPPAAAVARRPVQIAAKFGGGGGDDAARKALE</sequence>
<evidence type="ECO:0000313" key="3">
    <source>
        <dbReference type="Proteomes" id="UP000054498"/>
    </source>
</evidence>
<keyword evidence="3" id="KW-1185">Reference proteome</keyword>
<evidence type="ECO:0000313" key="2">
    <source>
        <dbReference type="EMBL" id="KIY93048.1"/>
    </source>
</evidence>
<dbReference type="RefSeq" id="XP_013892068.1">
    <property type="nucleotide sequence ID" value="XM_014036614.1"/>
</dbReference>
<dbReference type="KEGG" id="mng:MNEG_14914"/>
<accession>A0A0D2KAL1</accession>
<name>A0A0D2KAL1_9CHLO</name>
<dbReference type="Proteomes" id="UP000054498">
    <property type="component" value="Unassembled WGS sequence"/>
</dbReference>
<proteinExistence type="predicted"/>
<evidence type="ECO:0000256" key="1">
    <source>
        <dbReference type="SAM" id="MobiDB-lite"/>
    </source>
</evidence>
<feature type="non-terminal residue" evidence="2">
    <location>
        <position position="59"/>
    </location>
</feature>
<feature type="region of interest" description="Disordered" evidence="1">
    <location>
        <begin position="1"/>
        <end position="35"/>
    </location>
</feature>
<gene>
    <name evidence="2" type="ORF">MNEG_14914</name>
</gene>
<dbReference type="EMBL" id="KK105090">
    <property type="protein sequence ID" value="KIY93048.1"/>
    <property type="molecule type" value="Genomic_DNA"/>
</dbReference>
<reference evidence="2 3" key="1">
    <citation type="journal article" date="2013" name="BMC Genomics">
        <title>Reconstruction of the lipid metabolism for the microalga Monoraphidium neglectum from its genome sequence reveals characteristics suitable for biofuel production.</title>
        <authorList>
            <person name="Bogen C."/>
            <person name="Al-Dilaimi A."/>
            <person name="Albersmeier A."/>
            <person name="Wichmann J."/>
            <person name="Grundmann M."/>
            <person name="Rupp O."/>
            <person name="Lauersen K.J."/>
            <person name="Blifernez-Klassen O."/>
            <person name="Kalinowski J."/>
            <person name="Goesmann A."/>
            <person name="Mussgnug J.H."/>
            <person name="Kruse O."/>
        </authorList>
    </citation>
    <scope>NUCLEOTIDE SEQUENCE [LARGE SCALE GENOMIC DNA]</scope>
    <source>
        <strain evidence="2 3">SAG 48.87</strain>
    </source>
</reference>
<feature type="compositionally biased region" description="Low complexity" evidence="1">
    <location>
        <begin position="15"/>
        <end position="35"/>
    </location>
</feature>
<dbReference type="AlphaFoldDB" id="A0A0D2KAL1"/>
<organism evidence="2 3">
    <name type="scientific">Monoraphidium neglectum</name>
    <dbReference type="NCBI Taxonomy" id="145388"/>
    <lineage>
        <taxon>Eukaryota</taxon>
        <taxon>Viridiplantae</taxon>
        <taxon>Chlorophyta</taxon>
        <taxon>core chlorophytes</taxon>
        <taxon>Chlorophyceae</taxon>
        <taxon>CS clade</taxon>
        <taxon>Sphaeropleales</taxon>
        <taxon>Selenastraceae</taxon>
        <taxon>Monoraphidium</taxon>
    </lineage>
</organism>
<dbReference type="GeneID" id="25732523"/>